<dbReference type="PROSITE" id="PS50053">
    <property type="entry name" value="UBIQUITIN_2"/>
    <property type="match status" value="1"/>
</dbReference>
<evidence type="ECO:0000313" key="3">
    <source>
        <dbReference type="Proteomes" id="UP001328107"/>
    </source>
</evidence>
<evidence type="ECO:0000313" key="2">
    <source>
        <dbReference type="EMBL" id="GMR43641.1"/>
    </source>
</evidence>
<organism evidence="2 3">
    <name type="scientific">Pristionchus mayeri</name>
    <dbReference type="NCBI Taxonomy" id="1317129"/>
    <lineage>
        <taxon>Eukaryota</taxon>
        <taxon>Metazoa</taxon>
        <taxon>Ecdysozoa</taxon>
        <taxon>Nematoda</taxon>
        <taxon>Chromadorea</taxon>
        <taxon>Rhabditida</taxon>
        <taxon>Rhabditina</taxon>
        <taxon>Diplogasteromorpha</taxon>
        <taxon>Diplogasteroidea</taxon>
        <taxon>Neodiplogasteridae</taxon>
        <taxon>Pristionchus</taxon>
    </lineage>
</organism>
<reference evidence="3" key="1">
    <citation type="submission" date="2022-10" db="EMBL/GenBank/DDBJ databases">
        <title>Genome assembly of Pristionchus species.</title>
        <authorList>
            <person name="Yoshida K."/>
            <person name="Sommer R.J."/>
        </authorList>
    </citation>
    <scope>NUCLEOTIDE SEQUENCE [LARGE SCALE GENOMIC DNA]</scope>
    <source>
        <strain evidence="3">RS5460</strain>
    </source>
</reference>
<dbReference type="SUPFAM" id="SSF54236">
    <property type="entry name" value="Ubiquitin-like"/>
    <property type="match status" value="1"/>
</dbReference>
<dbReference type="Pfam" id="PF00240">
    <property type="entry name" value="ubiquitin"/>
    <property type="match status" value="1"/>
</dbReference>
<feature type="domain" description="Ubiquitin-like" evidence="1">
    <location>
        <begin position="223"/>
        <end position="252"/>
    </location>
</feature>
<evidence type="ECO:0000259" key="1">
    <source>
        <dbReference type="PROSITE" id="PS50053"/>
    </source>
</evidence>
<gene>
    <name evidence="2" type="ORF">PMAYCL1PPCAC_13836</name>
</gene>
<proteinExistence type="predicted"/>
<keyword evidence="3" id="KW-1185">Reference proteome</keyword>
<dbReference type="Proteomes" id="UP001328107">
    <property type="component" value="Unassembled WGS sequence"/>
</dbReference>
<name>A0AAN5CHD2_9BILA</name>
<feature type="non-terminal residue" evidence="2">
    <location>
        <position position="1"/>
    </location>
</feature>
<accession>A0AAN5CHD2</accession>
<comment type="caution">
    <text evidence="2">The sequence shown here is derived from an EMBL/GenBank/DDBJ whole genome shotgun (WGS) entry which is preliminary data.</text>
</comment>
<dbReference type="AlphaFoldDB" id="A0AAN5CHD2"/>
<dbReference type="InterPro" id="IPR000626">
    <property type="entry name" value="Ubiquitin-like_dom"/>
</dbReference>
<sequence>HSLDPIPVSTRFPDSTNVIVRGTTMLVSSTALSLHSSVLAELLYKKGQLVEEAKIDEDPFSFLAFLQAINGKFPSDCTRKFLDDLGAQQLYDFYLSEIRTKMMKNQFENRSNSAIQLFMHYAQLPTQDINNMRSVARYLSKEELNKVLSECSLSRSLEEILKKMKEPTVSQDDNRTYSIFVKTQTGMPILCLKFPINRIKGLSSQVLTSKNINLFLQHTNTVEGRQLEDGRALSDYNIGKESTLHLVRRLRG</sequence>
<feature type="non-terminal residue" evidence="2">
    <location>
        <position position="252"/>
    </location>
</feature>
<dbReference type="EMBL" id="BTRK01000003">
    <property type="protein sequence ID" value="GMR43641.1"/>
    <property type="molecule type" value="Genomic_DNA"/>
</dbReference>
<dbReference type="Gene3D" id="3.10.20.90">
    <property type="entry name" value="Phosphatidylinositol 3-kinase Catalytic Subunit, Chain A, domain 1"/>
    <property type="match status" value="1"/>
</dbReference>
<dbReference type="InterPro" id="IPR029071">
    <property type="entry name" value="Ubiquitin-like_domsf"/>
</dbReference>
<protein>
    <recommendedName>
        <fullName evidence="1">Ubiquitin-like domain-containing protein</fullName>
    </recommendedName>
</protein>